<dbReference type="GO" id="GO:0006281">
    <property type="term" value="P:DNA repair"/>
    <property type="evidence" value="ECO:0007669"/>
    <property type="project" value="UniProtKB-KW"/>
</dbReference>
<feature type="binding site" evidence="12">
    <location>
        <position position="332"/>
    </location>
    <ligand>
        <name>NAD(+)</name>
        <dbReference type="ChEBI" id="CHEBI:57540"/>
    </ligand>
</feature>
<dbReference type="Pfam" id="PF12826">
    <property type="entry name" value="HHH_2"/>
    <property type="match status" value="1"/>
</dbReference>
<dbReference type="SMART" id="SM00292">
    <property type="entry name" value="BRCT"/>
    <property type="match status" value="1"/>
</dbReference>
<feature type="binding site" evidence="12">
    <location>
        <begin position="49"/>
        <end position="53"/>
    </location>
    <ligand>
        <name>NAD(+)</name>
        <dbReference type="ChEBI" id="CHEBI:57540"/>
    </ligand>
</feature>
<dbReference type="InterPro" id="IPR018239">
    <property type="entry name" value="DNA_ligase_AS"/>
</dbReference>
<evidence type="ECO:0000256" key="11">
    <source>
        <dbReference type="ARBA" id="ARBA00034005"/>
    </source>
</evidence>
<accession>A0A447I8X0</accession>
<dbReference type="Pfam" id="PF03120">
    <property type="entry name" value="OB_DNA_ligase"/>
    <property type="match status" value="1"/>
</dbReference>
<organism evidence="14 15">
    <name type="scientific">Devosia equisanguinis</name>
    <dbReference type="NCBI Taxonomy" id="2490941"/>
    <lineage>
        <taxon>Bacteria</taxon>
        <taxon>Pseudomonadati</taxon>
        <taxon>Pseudomonadota</taxon>
        <taxon>Alphaproteobacteria</taxon>
        <taxon>Hyphomicrobiales</taxon>
        <taxon>Devosiaceae</taxon>
        <taxon>Devosia</taxon>
    </lineage>
</organism>
<evidence type="ECO:0000256" key="7">
    <source>
        <dbReference type="ARBA" id="ARBA00022842"/>
    </source>
</evidence>
<keyword evidence="15" id="KW-1185">Reference proteome</keyword>
<evidence type="ECO:0000256" key="3">
    <source>
        <dbReference type="ARBA" id="ARBA00022705"/>
    </source>
</evidence>
<dbReference type="Proteomes" id="UP000268844">
    <property type="component" value="Unassembled WGS sequence"/>
</dbReference>
<feature type="active site" description="N6-AMP-lysine intermediate" evidence="12">
    <location>
        <position position="134"/>
    </location>
</feature>
<dbReference type="CDD" id="cd00114">
    <property type="entry name" value="LIGANc"/>
    <property type="match status" value="1"/>
</dbReference>
<dbReference type="InterPro" id="IPR001357">
    <property type="entry name" value="BRCT_dom"/>
</dbReference>
<evidence type="ECO:0000256" key="6">
    <source>
        <dbReference type="ARBA" id="ARBA00022833"/>
    </source>
</evidence>
<keyword evidence="4 12" id="KW-0479">Metal-binding</keyword>
<dbReference type="Pfam" id="PF03119">
    <property type="entry name" value="DNA_ligase_ZBD"/>
    <property type="match status" value="1"/>
</dbReference>
<evidence type="ECO:0000256" key="9">
    <source>
        <dbReference type="ARBA" id="ARBA00023204"/>
    </source>
</evidence>
<dbReference type="SUPFAM" id="SSF47781">
    <property type="entry name" value="RuvA domain 2-like"/>
    <property type="match status" value="1"/>
</dbReference>
<feature type="binding site" evidence="12">
    <location>
        <position position="192"/>
    </location>
    <ligand>
        <name>NAD(+)</name>
        <dbReference type="ChEBI" id="CHEBI:57540"/>
    </ligand>
</feature>
<dbReference type="EMBL" id="UZWD01000015">
    <property type="protein sequence ID" value="VDS03863.1"/>
    <property type="molecule type" value="Genomic_DNA"/>
</dbReference>
<dbReference type="Gene3D" id="1.10.287.610">
    <property type="entry name" value="Helix hairpin bin"/>
    <property type="match status" value="1"/>
</dbReference>
<dbReference type="SUPFAM" id="SSF56091">
    <property type="entry name" value="DNA ligase/mRNA capping enzyme, catalytic domain"/>
    <property type="match status" value="1"/>
</dbReference>
<dbReference type="Pfam" id="PF01653">
    <property type="entry name" value="DNA_ligase_aden"/>
    <property type="match status" value="1"/>
</dbReference>
<evidence type="ECO:0000256" key="1">
    <source>
        <dbReference type="ARBA" id="ARBA00004067"/>
    </source>
</evidence>
<proteinExistence type="inferred from homology"/>
<dbReference type="InterPro" id="IPR004150">
    <property type="entry name" value="NAD_DNA_ligase_OB"/>
</dbReference>
<feature type="binding site" evidence="12">
    <location>
        <begin position="98"/>
        <end position="99"/>
    </location>
    <ligand>
        <name>NAD(+)</name>
        <dbReference type="ChEBI" id="CHEBI:57540"/>
    </ligand>
</feature>
<dbReference type="InterPro" id="IPR013840">
    <property type="entry name" value="DNAligase_N"/>
</dbReference>
<keyword evidence="9 12" id="KW-0234">DNA repair</keyword>
<dbReference type="PANTHER" id="PTHR23389:SF9">
    <property type="entry name" value="DNA LIGASE"/>
    <property type="match status" value="1"/>
</dbReference>
<dbReference type="SUPFAM" id="SSF50249">
    <property type="entry name" value="Nucleic acid-binding proteins"/>
    <property type="match status" value="1"/>
</dbReference>
<sequence>MSDPMSDLSSKDVADLSEDEARAELERLAAAIAAADIAYHQNDAPEITDAEYDALKRRNDAIEEAFPELVRTDTPTGKVGAAPAEGFAKVRHGVPMLSLAKAYTDEDVTDFIERGHRFFQRDEGLALAFTAEPKIDGLSASLRYENGVFVQGATRGDGTVGEDITANLRTIKDIPERLAGSGWPEVIEIRGEVYMTYAEFQALKERSAAIGGQDYVNPRNTAAGSLRQKDPSITASRNLKFFAYAWGFTSADPAPTQFEAVQKFAEWGFKISPLMVRATSAEELIAHYKTIEAQRSSLGYDIDGVVYKVDQLELQRRWGFVTGEPRWAIAHKFPAERATTVVRGIDIQVGRTGTLAPVARLDPVSVGGVTVVNVTLHNEDYIKGFDSKGDPIRDGKDIRIGDTVVIQRAGDVIPQIVDVLIEKRPPEALPYEMRDTCPVCGSPAVREVNEKTGKADSRRRCTGELSCPAQAVESLKHFVSRGALDIEGLGAENIELFFSKGLLGTAADIFTLRDRRPAVQQALAERREEQARAREAASGKTRKNVRSVEDRNYEGLDKLFAAIDARREPELDRFIFALGIRHIGETTAAALARNFGTIEEVIRVGKETAAAADPMAAFPSIDGIGGTVVEALVDFFGNERNDAVLDALLLQVKPQPYVVTISADSQIAGKTVVFTGSLEKMTRSEAKAMAERLGAKVAGSVSAKTDILVAGPGAGSKLKSAAALGVEVISEDEWFERVGK</sequence>
<comment type="similarity">
    <text evidence="12">Belongs to the NAD-dependent DNA ligase family. LigA subfamily.</text>
</comment>
<feature type="binding site" evidence="12">
    <location>
        <position position="155"/>
    </location>
    <ligand>
        <name>NAD(+)</name>
        <dbReference type="ChEBI" id="CHEBI:57540"/>
    </ligand>
</feature>
<evidence type="ECO:0000259" key="13">
    <source>
        <dbReference type="PROSITE" id="PS50172"/>
    </source>
</evidence>
<evidence type="ECO:0000256" key="10">
    <source>
        <dbReference type="ARBA" id="ARBA00023211"/>
    </source>
</evidence>
<keyword evidence="3 12" id="KW-0235">DNA replication</keyword>
<feature type="binding site" evidence="12">
    <location>
        <position position="440"/>
    </location>
    <ligand>
        <name>Zn(2+)</name>
        <dbReference type="ChEBI" id="CHEBI:29105"/>
    </ligand>
</feature>
<dbReference type="GO" id="GO:0005829">
    <property type="term" value="C:cytosol"/>
    <property type="evidence" value="ECO:0007669"/>
    <property type="project" value="TreeGrafter"/>
</dbReference>
<dbReference type="EC" id="6.5.1.2" evidence="12"/>
<dbReference type="GO" id="GO:0006260">
    <property type="term" value="P:DNA replication"/>
    <property type="evidence" value="ECO:0007669"/>
    <property type="project" value="UniProtKB-KW"/>
</dbReference>
<dbReference type="SUPFAM" id="SSF52113">
    <property type="entry name" value="BRCT domain"/>
    <property type="match status" value="1"/>
</dbReference>
<dbReference type="AlphaFoldDB" id="A0A447I8X0"/>
<keyword evidence="5 12" id="KW-0227">DNA damage</keyword>
<evidence type="ECO:0000256" key="4">
    <source>
        <dbReference type="ARBA" id="ARBA00022723"/>
    </source>
</evidence>
<dbReference type="GO" id="GO:0003911">
    <property type="term" value="F:DNA ligase (NAD+) activity"/>
    <property type="evidence" value="ECO:0007669"/>
    <property type="project" value="UniProtKB-UniRule"/>
</dbReference>
<dbReference type="PROSITE" id="PS50172">
    <property type="entry name" value="BRCT"/>
    <property type="match status" value="1"/>
</dbReference>
<dbReference type="InterPro" id="IPR001679">
    <property type="entry name" value="DNA_ligase"/>
</dbReference>
<dbReference type="Gene3D" id="2.40.50.140">
    <property type="entry name" value="Nucleic acid-binding proteins"/>
    <property type="match status" value="1"/>
</dbReference>
<keyword evidence="10 12" id="KW-0464">Manganese</keyword>
<dbReference type="PROSITE" id="PS01055">
    <property type="entry name" value="DNA_LIGASE_N1"/>
    <property type="match status" value="1"/>
</dbReference>
<dbReference type="NCBIfam" id="TIGR00575">
    <property type="entry name" value="dnlj"/>
    <property type="match status" value="1"/>
</dbReference>
<dbReference type="GO" id="GO:0046872">
    <property type="term" value="F:metal ion binding"/>
    <property type="evidence" value="ECO:0007669"/>
    <property type="project" value="UniProtKB-KW"/>
</dbReference>
<evidence type="ECO:0000256" key="5">
    <source>
        <dbReference type="ARBA" id="ARBA00022763"/>
    </source>
</evidence>
<feature type="binding site" evidence="12">
    <location>
        <position position="461"/>
    </location>
    <ligand>
        <name>Zn(2+)</name>
        <dbReference type="ChEBI" id="CHEBI:29105"/>
    </ligand>
</feature>
<dbReference type="SMART" id="SM00532">
    <property type="entry name" value="LIGANc"/>
    <property type="match status" value="1"/>
</dbReference>
<dbReference type="PIRSF" id="PIRSF001604">
    <property type="entry name" value="LigA"/>
    <property type="match status" value="1"/>
</dbReference>
<dbReference type="InterPro" id="IPR013839">
    <property type="entry name" value="DNAligase_adenylation"/>
</dbReference>
<feature type="domain" description="BRCT" evidence="13">
    <location>
        <begin position="662"/>
        <end position="740"/>
    </location>
</feature>
<dbReference type="InterPro" id="IPR041663">
    <property type="entry name" value="DisA/LigA_HHH"/>
</dbReference>
<dbReference type="Gene3D" id="3.30.470.30">
    <property type="entry name" value="DNA ligase/mRNA capping enzyme"/>
    <property type="match status" value="1"/>
</dbReference>
<dbReference type="PANTHER" id="PTHR23389">
    <property type="entry name" value="CHROMOSOME TRANSMISSION FIDELITY FACTOR 18"/>
    <property type="match status" value="1"/>
</dbReference>
<feature type="binding site" evidence="12">
    <location>
        <position position="437"/>
    </location>
    <ligand>
        <name>Zn(2+)</name>
        <dbReference type="ChEBI" id="CHEBI:29105"/>
    </ligand>
</feature>
<keyword evidence="8 12" id="KW-0520">NAD</keyword>
<dbReference type="InterPro" id="IPR010994">
    <property type="entry name" value="RuvA_2-like"/>
</dbReference>
<comment type="catalytic activity">
    <reaction evidence="11 12">
        <text>NAD(+) + (deoxyribonucleotide)n-3'-hydroxyl + 5'-phospho-(deoxyribonucleotide)m = (deoxyribonucleotide)n+m + AMP + beta-nicotinamide D-nucleotide.</text>
        <dbReference type="EC" id="6.5.1.2"/>
    </reaction>
</comment>
<dbReference type="InterPro" id="IPR012340">
    <property type="entry name" value="NA-bd_OB-fold"/>
</dbReference>
<evidence type="ECO:0000256" key="8">
    <source>
        <dbReference type="ARBA" id="ARBA00023027"/>
    </source>
</evidence>
<dbReference type="Gene3D" id="1.10.150.20">
    <property type="entry name" value="5' to 3' exonuclease, C-terminal subdomain"/>
    <property type="match status" value="2"/>
</dbReference>
<evidence type="ECO:0000313" key="14">
    <source>
        <dbReference type="EMBL" id="VDS03863.1"/>
    </source>
</evidence>
<dbReference type="Pfam" id="PF00533">
    <property type="entry name" value="BRCT"/>
    <property type="match status" value="1"/>
</dbReference>
<dbReference type="FunFam" id="3.30.470.30:FF:000001">
    <property type="entry name" value="DNA ligase"/>
    <property type="match status" value="1"/>
</dbReference>
<evidence type="ECO:0000256" key="2">
    <source>
        <dbReference type="ARBA" id="ARBA00022598"/>
    </source>
</evidence>
<keyword evidence="6 12" id="KW-0862">Zinc</keyword>
<keyword evidence="7 12" id="KW-0460">Magnesium</keyword>
<feature type="binding site" evidence="12">
    <location>
        <position position="308"/>
    </location>
    <ligand>
        <name>NAD(+)</name>
        <dbReference type="ChEBI" id="CHEBI:57540"/>
    </ligand>
</feature>
<keyword evidence="2 12" id="KW-0436">Ligase</keyword>
<protein>
    <recommendedName>
        <fullName evidence="12">DNA ligase</fullName>
        <ecNumber evidence="12">6.5.1.2</ecNumber>
    </recommendedName>
    <alternativeName>
        <fullName evidence="12">Polydeoxyribonucleotide synthase [NAD(+)]</fullName>
    </alternativeName>
</protein>
<gene>
    <name evidence="12 14" type="primary">ligA</name>
    <name evidence="14" type="ORF">DEVEQU_00992</name>
</gene>
<dbReference type="InterPro" id="IPR004149">
    <property type="entry name" value="Znf_DNAligase_C4"/>
</dbReference>
<dbReference type="CDD" id="cd17748">
    <property type="entry name" value="BRCT_DNA_ligase_like"/>
    <property type="match status" value="1"/>
</dbReference>
<dbReference type="NCBIfam" id="NF005932">
    <property type="entry name" value="PRK07956.1"/>
    <property type="match status" value="1"/>
</dbReference>
<reference evidence="14 15" key="1">
    <citation type="submission" date="2018-12" db="EMBL/GenBank/DDBJ databases">
        <authorList>
            <person name="Criscuolo A."/>
        </authorList>
    </citation>
    <scope>NUCLEOTIDE SEQUENCE [LARGE SCALE GENOMIC DNA]</scope>
    <source>
        <strain evidence="14">ACIP1116281</strain>
    </source>
</reference>
<dbReference type="Gene3D" id="3.40.50.10190">
    <property type="entry name" value="BRCT domain"/>
    <property type="match status" value="1"/>
</dbReference>
<feature type="binding site" evidence="12">
    <location>
        <position position="467"/>
    </location>
    <ligand>
        <name>Zn(2+)</name>
        <dbReference type="ChEBI" id="CHEBI:29105"/>
    </ligand>
</feature>
<comment type="function">
    <text evidence="1 12">DNA ligase that catalyzes the formation of phosphodiester linkages between 5'-phosphoryl and 3'-hydroxyl groups in double-stranded DNA using NAD as a coenzyme and as the energy source for the reaction. It is essential for DNA replication and repair of damaged DNA.</text>
</comment>
<dbReference type="Gene3D" id="6.20.10.30">
    <property type="match status" value="1"/>
</dbReference>
<evidence type="ECO:0000256" key="12">
    <source>
        <dbReference type="HAMAP-Rule" id="MF_01588"/>
    </source>
</evidence>
<evidence type="ECO:0000313" key="15">
    <source>
        <dbReference type="Proteomes" id="UP000268844"/>
    </source>
</evidence>
<dbReference type="HAMAP" id="MF_01588">
    <property type="entry name" value="DNA_ligase_A"/>
    <property type="match status" value="1"/>
</dbReference>
<feature type="binding site" evidence="12">
    <location>
        <position position="132"/>
    </location>
    <ligand>
        <name>NAD(+)</name>
        <dbReference type="ChEBI" id="CHEBI:57540"/>
    </ligand>
</feature>
<name>A0A447I8X0_9HYPH</name>
<comment type="cofactor">
    <cofactor evidence="12">
        <name>Mg(2+)</name>
        <dbReference type="ChEBI" id="CHEBI:18420"/>
    </cofactor>
    <cofactor evidence="12">
        <name>Mn(2+)</name>
        <dbReference type="ChEBI" id="CHEBI:29035"/>
    </cofactor>
</comment>
<dbReference type="InterPro" id="IPR036420">
    <property type="entry name" value="BRCT_dom_sf"/>
</dbReference>